<dbReference type="Gene3D" id="1.25.40.10">
    <property type="entry name" value="Tetratricopeptide repeat domain"/>
    <property type="match status" value="1"/>
</dbReference>
<comment type="caution">
    <text evidence="3">The sequence shown here is derived from an EMBL/GenBank/DDBJ whole genome shotgun (WGS) entry which is preliminary data.</text>
</comment>
<proteinExistence type="predicted"/>
<feature type="region of interest" description="Disordered" evidence="1">
    <location>
        <begin position="40"/>
        <end position="87"/>
    </location>
</feature>
<dbReference type="InterPro" id="IPR011990">
    <property type="entry name" value="TPR-like_helical_dom_sf"/>
</dbReference>
<dbReference type="InterPro" id="IPR019734">
    <property type="entry name" value="TPR_rpt"/>
</dbReference>
<evidence type="ECO:0000256" key="2">
    <source>
        <dbReference type="SAM" id="SignalP"/>
    </source>
</evidence>
<dbReference type="Proteomes" id="UP000269692">
    <property type="component" value="Unassembled WGS sequence"/>
</dbReference>
<dbReference type="SUPFAM" id="SSF48452">
    <property type="entry name" value="TPR-like"/>
    <property type="match status" value="1"/>
</dbReference>
<dbReference type="Pfam" id="PF13432">
    <property type="entry name" value="TPR_16"/>
    <property type="match status" value="1"/>
</dbReference>
<dbReference type="SMART" id="SM00028">
    <property type="entry name" value="TPR"/>
    <property type="match status" value="3"/>
</dbReference>
<dbReference type="InterPro" id="IPR044650">
    <property type="entry name" value="SRFR1-like"/>
</dbReference>
<organism evidence="3 4">
    <name type="scientific">Xanthobacter tagetidis</name>
    <dbReference type="NCBI Taxonomy" id="60216"/>
    <lineage>
        <taxon>Bacteria</taxon>
        <taxon>Pseudomonadati</taxon>
        <taxon>Pseudomonadota</taxon>
        <taxon>Alphaproteobacteria</taxon>
        <taxon>Hyphomicrobiales</taxon>
        <taxon>Xanthobacteraceae</taxon>
        <taxon>Xanthobacter</taxon>
    </lineage>
</organism>
<dbReference type="AlphaFoldDB" id="A0A3L7AH80"/>
<reference evidence="3 4" key="1">
    <citation type="submission" date="2018-10" db="EMBL/GenBank/DDBJ databases">
        <title>Xanthobacter tagetidis genome sequencing and assembly.</title>
        <authorList>
            <person name="Maclea K.S."/>
            <person name="Goen A.E."/>
            <person name="Fatima S.A."/>
        </authorList>
    </citation>
    <scope>NUCLEOTIDE SEQUENCE [LARGE SCALE GENOMIC DNA]</scope>
    <source>
        <strain evidence="3 4">ATCC 700314</strain>
    </source>
</reference>
<dbReference type="EMBL" id="RCTF01000007">
    <property type="protein sequence ID" value="RLP78772.1"/>
    <property type="molecule type" value="Genomic_DNA"/>
</dbReference>
<sequence>MSVETAPPICVSPPARARGVKALSPAAVALLAFGLLAGPAHAQTTGPSQARPDSGRPAPNADAKSDKSGAPDKAAEAPRPRPPKDKRTQLEGLFAALKVAPDDRSSKQIADRLEAIFADSGSPSCDILMARALAAADAKQYDLALELLDQVILIEPDYIGAISKRATLRYMKDDYSGALADLREVIAREPRHYSSMYGLALILRDLGDDKRALDAVRRARAVNPRIDGSEDLEDQLSVKVEGRQI</sequence>
<dbReference type="PANTHER" id="PTHR44749:SF1">
    <property type="entry name" value="TETRATRICOPEPTIDE-LIKE HELICAL DOMAIN-CONTAINING PROTEIN"/>
    <property type="match status" value="1"/>
</dbReference>
<keyword evidence="2" id="KW-0732">Signal</keyword>
<feature type="compositionally biased region" description="Basic and acidic residues" evidence="1">
    <location>
        <begin position="63"/>
        <end position="87"/>
    </location>
</feature>
<protein>
    <submittedName>
        <fullName evidence="3">Uncharacterized protein</fullName>
    </submittedName>
</protein>
<dbReference type="OrthoDB" id="9815010at2"/>
<name>A0A3L7AH80_9HYPH</name>
<gene>
    <name evidence="3" type="ORF">D9R14_11030</name>
</gene>
<keyword evidence="4" id="KW-1185">Reference proteome</keyword>
<feature type="signal peptide" evidence="2">
    <location>
        <begin position="1"/>
        <end position="42"/>
    </location>
</feature>
<dbReference type="PANTHER" id="PTHR44749">
    <property type="entry name" value="SUPPRESSOR OF RPS4-RLD 1"/>
    <property type="match status" value="1"/>
</dbReference>
<evidence type="ECO:0000256" key="1">
    <source>
        <dbReference type="SAM" id="MobiDB-lite"/>
    </source>
</evidence>
<evidence type="ECO:0000313" key="3">
    <source>
        <dbReference type="EMBL" id="RLP78772.1"/>
    </source>
</evidence>
<evidence type="ECO:0000313" key="4">
    <source>
        <dbReference type="Proteomes" id="UP000269692"/>
    </source>
</evidence>
<dbReference type="GO" id="GO:0045892">
    <property type="term" value="P:negative regulation of DNA-templated transcription"/>
    <property type="evidence" value="ECO:0007669"/>
    <property type="project" value="InterPro"/>
</dbReference>
<accession>A0A3L7AH80</accession>
<feature type="chain" id="PRO_5017980071" evidence="2">
    <location>
        <begin position="43"/>
        <end position="245"/>
    </location>
</feature>